<evidence type="ECO:0000313" key="1">
    <source>
        <dbReference type="EMBL" id="CCO13818.1"/>
    </source>
</evidence>
<protein>
    <submittedName>
        <fullName evidence="1">Alternative protein SLC35A5</fullName>
    </submittedName>
</protein>
<proteinExistence type="predicted"/>
<gene>
    <name evidence="1" type="primary">SLC35A5</name>
</gene>
<dbReference type="EMBL" id="HF548107">
    <property type="protein sequence ID" value="CCO13818.1"/>
    <property type="molecule type" value="Genomic_DNA"/>
</dbReference>
<dbReference type="OrthoDB" id="408493at2759"/>
<sequence length="76" mass="8928">MKNSLISQYLINQKVICADYFPWPSSFQKTCNNHVSYSLYIHIEINLPNIHNHVVLVYMPKSSLFNIIKARLSLEF</sequence>
<accession>L0R547</accession>
<dbReference type="ChiTaRS" id="SLC35A5">
    <property type="organism name" value="human"/>
</dbReference>
<organism evidence="1">
    <name type="scientific">Homo sapiens</name>
    <name type="common">Human</name>
    <dbReference type="NCBI Taxonomy" id="9606"/>
    <lineage>
        <taxon>Eukaryota</taxon>
        <taxon>Metazoa</taxon>
        <taxon>Chordata</taxon>
        <taxon>Craniata</taxon>
        <taxon>Vertebrata</taxon>
        <taxon>Euteleostomi</taxon>
        <taxon>Mammalia</taxon>
        <taxon>Eutheria</taxon>
        <taxon>Euarchontoglires</taxon>
        <taxon>Primates</taxon>
        <taxon>Haplorrhini</taxon>
        <taxon>Catarrhini</taxon>
        <taxon>Hominidae</taxon>
        <taxon>Homo</taxon>
    </lineage>
</organism>
<dbReference type="AlphaFoldDB" id="L0R547"/>
<name>L0R547_HUMAN</name>
<reference evidence="1" key="1">
    <citation type="submission" date="2012-10" db="EMBL/GenBank/DDBJ databases">
        <title>Direct identification of alternative open reading frame translation products in human.</title>
        <authorList>
            <person name="Vanderperre B."/>
            <person name="Lucier J.-F."/>
            <person name="Motard J."/>
            <person name="Tremblay G."/>
            <person name="Vanderperre S."/>
            <person name="Wisztorski M."/>
            <person name="Salzet M."/>
            <person name="Boisvert F.-M."/>
            <person name="Roucou X."/>
        </authorList>
    </citation>
    <scope>NUCLEOTIDE SEQUENCE</scope>
</reference>